<dbReference type="GO" id="GO:0009117">
    <property type="term" value="P:nucleotide metabolic process"/>
    <property type="evidence" value="ECO:0007669"/>
    <property type="project" value="UniProtKB-KW"/>
</dbReference>
<dbReference type="RefSeq" id="WP_083039114.1">
    <property type="nucleotide sequence ID" value="NZ_CP020557.1"/>
</dbReference>
<dbReference type="EMBL" id="CP020557">
    <property type="protein sequence ID" value="ARF67427.1"/>
    <property type="molecule type" value="Genomic_DNA"/>
</dbReference>
<dbReference type="PANTHER" id="PTHR43213:SF5">
    <property type="entry name" value="BIFUNCTIONAL DTTP_UTP PYROPHOSPHATASE_METHYLTRANSFERASE PROTEIN-RELATED"/>
    <property type="match status" value="1"/>
</dbReference>
<feature type="site" description="Important for substrate specificity" evidence="3">
    <location>
        <position position="15"/>
    </location>
</feature>
<dbReference type="GO" id="GO:0005737">
    <property type="term" value="C:cytoplasm"/>
    <property type="evidence" value="ECO:0007669"/>
    <property type="project" value="UniProtKB-SubCell"/>
</dbReference>
<dbReference type="PANTHER" id="PTHR43213">
    <property type="entry name" value="BIFUNCTIONAL DTTP/UTP PYROPHOSPHATASE/METHYLTRANSFERASE PROTEIN-RELATED"/>
    <property type="match status" value="1"/>
</dbReference>
<sequence>MPPTPLLILASSSPRRQELIRFLQLPFIVRASYAKEDTPAGMSPPDIVETLSLRKASAVAEVCRAAGESGIVIGSDTIVVLDDTVLGKPSNEQHAFEMLKALRGRSHTVYSGVACMESKSGRYRVAHRRTAVRMKQLEDEQIRRYIATGEPLDKAGSYGIQGIGATLIESIEGDYFNVVGLPISLLADMLGDFGIRVL</sequence>
<comment type="catalytic activity">
    <reaction evidence="3">
        <text>dTTP + H2O = dTMP + diphosphate + H(+)</text>
        <dbReference type="Rhea" id="RHEA:28534"/>
        <dbReference type="ChEBI" id="CHEBI:15377"/>
        <dbReference type="ChEBI" id="CHEBI:15378"/>
        <dbReference type="ChEBI" id="CHEBI:33019"/>
        <dbReference type="ChEBI" id="CHEBI:37568"/>
        <dbReference type="ChEBI" id="CHEBI:63528"/>
        <dbReference type="EC" id="3.6.1.9"/>
    </reaction>
</comment>
<comment type="similarity">
    <text evidence="3">Belongs to the Maf family. YhdE subfamily.</text>
</comment>
<dbReference type="EC" id="3.6.1.9" evidence="3"/>
<name>A0A1V0UQQ0_9BACL</name>
<dbReference type="Pfam" id="PF02545">
    <property type="entry name" value="Maf"/>
    <property type="match status" value="1"/>
</dbReference>
<dbReference type="SUPFAM" id="SSF52972">
    <property type="entry name" value="ITPase-like"/>
    <property type="match status" value="1"/>
</dbReference>
<dbReference type="AlphaFoldDB" id="A0A1V0UQQ0"/>
<dbReference type="HAMAP" id="MF_00528">
    <property type="entry name" value="Maf"/>
    <property type="match status" value="1"/>
</dbReference>
<evidence type="ECO:0000256" key="2">
    <source>
        <dbReference type="ARBA" id="ARBA00022801"/>
    </source>
</evidence>
<dbReference type="InterPro" id="IPR003697">
    <property type="entry name" value="Maf-like"/>
</dbReference>
<evidence type="ECO:0000256" key="1">
    <source>
        <dbReference type="ARBA" id="ARBA00001968"/>
    </source>
</evidence>
<keyword evidence="2 3" id="KW-0378">Hydrolase</keyword>
<comment type="subcellular location">
    <subcellularLocation>
        <location evidence="3">Cytoplasm</location>
    </subcellularLocation>
</comment>
<feature type="active site" description="Proton acceptor" evidence="3">
    <location>
        <position position="76"/>
    </location>
</feature>
<dbReference type="NCBIfam" id="TIGR00172">
    <property type="entry name" value="maf"/>
    <property type="match status" value="1"/>
</dbReference>
<dbReference type="CDD" id="cd00555">
    <property type="entry name" value="Maf"/>
    <property type="match status" value="1"/>
</dbReference>
<organism evidence="4 5">
    <name type="scientific">Paenibacillus larvae subsp. pulvifaciens</name>
    <dbReference type="NCBI Taxonomy" id="1477"/>
    <lineage>
        <taxon>Bacteria</taxon>
        <taxon>Bacillati</taxon>
        <taxon>Bacillota</taxon>
        <taxon>Bacilli</taxon>
        <taxon>Bacillales</taxon>
        <taxon>Paenibacillaceae</taxon>
        <taxon>Paenibacillus</taxon>
    </lineage>
</organism>
<keyword evidence="3" id="KW-0546">Nucleotide metabolism</keyword>
<dbReference type="PIRSF" id="PIRSF006305">
    <property type="entry name" value="Maf"/>
    <property type="match status" value="1"/>
</dbReference>
<dbReference type="Proteomes" id="UP000192727">
    <property type="component" value="Chromosome"/>
</dbReference>
<comment type="caution">
    <text evidence="3">Lacks conserved residue(s) required for the propagation of feature annotation.</text>
</comment>
<comment type="function">
    <text evidence="3">Nucleoside triphosphate pyrophosphatase that hydrolyzes dTTP and UTP. May have a dual role in cell division arrest and in preventing the incorporation of modified nucleotides into cellular nucleic acids.</text>
</comment>
<proteinExistence type="inferred from homology"/>
<dbReference type="GO" id="GO:0036221">
    <property type="term" value="F:UTP diphosphatase activity"/>
    <property type="evidence" value="ECO:0007669"/>
    <property type="project" value="RHEA"/>
</dbReference>
<protein>
    <recommendedName>
        <fullName evidence="3">dTTP/UTP pyrophosphatase</fullName>
        <shortName evidence="3">dTTPase/UTPase</shortName>
        <ecNumber evidence="3">3.6.1.9</ecNumber>
    </recommendedName>
    <alternativeName>
        <fullName evidence="3">Nucleoside triphosphate pyrophosphatase</fullName>
    </alternativeName>
    <alternativeName>
        <fullName evidence="3">Nucleotide pyrophosphatase</fullName>
        <shortName evidence="3">Nucleotide PPase</shortName>
    </alternativeName>
</protein>
<evidence type="ECO:0000256" key="3">
    <source>
        <dbReference type="HAMAP-Rule" id="MF_00528"/>
    </source>
</evidence>
<gene>
    <name evidence="4" type="ORF">B7C51_05710</name>
</gene>
<comment type="catalytic activity">
    <reaction evidence="3">
        <text>UTP + H2O = UMP + diphosphate + H(+)</text>
        <dbReference type="Rhea" id="RHEA:29395"/>
        <dbReference type="ChEBI" id="CHEBI:15377"/>
        <dbReference type="ChEBI" id="CHEBI:15378"/>
        <dbReference type="ChEBI" id="CHEBI:33019"/>
        <dbReference type="ChEBI" id="CHEBI:46398"/>
        <dbReference type="ChEBI" id="CHEBI:57865"/>
        <dbReference type="EC" id="3.6.1.9"/>
    </reaction>
</comment>
<dbReference type="Gene3D" id="3.90.950.10">
    <property type="match status" value="1"/>
</dbReference>
<reference evidence="4 5" key="1">
    <citation type="submission" date="2017-03" db="EMBL/GenBank/DDBJ databases">
        <title>Paenibacillus larvae genome sequencing.</title>
        <authorList>
            <person name="Dingman D.W."/>
        </authorList>
    </citation>
    <scope>NUCLEOTIDE SEQUENCE [LARGE SCALE GENOMIC DNA]</scope>
    <source>
        <strain evidence="4 5">SAG 10367</strain>
    </source>
</reference>
<dbReference type="InterPro" id="IPR029001">
    <property type="entry name" value="ITPase-like_fam"/>
</dbReference>
<accession>A0A1V0UQQ0</accession>
<feature type="site" description="Important for substrate specificity" evidence="3">
    <location>
        <position position="161"/>
    </location>
</feature>
<feature type="site" description="Important for substrate specificity" evidence="3">
    <location>
        <position position="77"/>
    </location>
</feature>
<dbReference type="GO" id="GO:0036218">
    <property type="term" value="F:dTTP diphosphatase activity"/>
    <property type="evidence" value="ECO:0007669"/>
    <property type="project" value="RHEA"/>
</dbReference>
<evidence type="ECO:0000313" key="5">
    <source>
        <dbReference type="Proteomes" id="UP000192727"/>
    </source>
</evidence>
<keyword evidence="3" id="KW-0963">Cytoplasm</keyword>
<evidence type="ECO:0000313" key="4">
    <source>
        <dbReference type="EMBL" id="ARF67427.1"/>
    </source>
</evidence>
<comment type="cofactor">
    <cofactor evidence="1 3">
        <name>a divalent metal cation</name>
        <dbReference type="ChEBI" id="CHEBI:60240"/>
    </cofactor>
</comment>